<feature type="transmembrane region" description="Helical" evidence="6">
    <location>
        <begin position="153"/>
        <end position="179"/>
    </location>
</feature>
<evidence type="ECO:0000256" key="1">
    <source>
        <dbReference type="ARBA" id="ARBA00004651"/>
    </source>
</evidence>
<keyword evidence="2" id="KW-1003">Cell membrane</keyword>
<evidence type="ECO:0000256" key="2">
    <source>
        <dbReference type="ARBA" id="ARBA00022475"/>
    </source>
</evidence>
<feature type="transmembrane region" description="Helical" evidence="6">
    <location>
        <begin position="191"/>
        <end position="209"/>
    </location>
</feature>
<keyword evidence="8" id="KW-1185">Reference proteome</keyword>
<feature type="transmembrane region" description="Helical" evidence="6">
    <location>
        <begin position="52"/>
        <end position="72"/>
    </location>
</feature>
<organism evidence="7 8">
    <name type="scientific">Tropicibacter naphthalenivorans</name>
    <dbReference type="NCBI Taxonomy" id="441103"/>
    <lineage>
        <taxon>Bacteria</taxon>
        <taxon>Pseudomonadati</taxon>
        <taxon>Pseudomonadota</taxon>
        <taxon>Alphaproteobacteria</taxon>
        <taxon>Rhodobacterales</taxon>
        <taxon>Roseobacteraceae</taxon>
        <taxon>Tropicibacter</taxon>
    </lineage>
</organism>
<evidence type="ECO:0000313" key="8">
    <source>
        <dbReference type="Proteomes" id="UP000054935"/>
    </source>
</evidence>
<evidence type="ECO:0000256" key="5">
    <source>
        <dbReference type="ARBA" id="ARBA00023136"/>
    </source>
</evidence>
<keyword evidence="4 6" id="KW-1133">Transmembrane helix</keyword>
<sequence length="210" mass="22812">MQFNAKNFKYYCTMDTEIMLALFSFSVVTLFTPGPNNVMLMASGANFGLRRSVPHLLGVAAGFPLMVLPVGLGVMRLFDMFPPALLGLQVASILYLLYLAWKIAHAAPPKDAPASARPLTFVQAAAFQWVNPKAWSMALGAITLYAANRDLAAILWVSGSFLAIGTVSALTWTALGTGVRRWLDQPGRLRVFNWTMAALLVGSVAMVMVR</sequence>
<keyword evidence="3 6" id="KW-0812">Transmembrane</keyword>
<evidence type="ECO:0000313" key="7">
    <source>
        <dbReference type="EMBL" id="CUH78226.1"/>
    </source>
</evidence>
<evidence type="ECO:0000256" key="4">
    <source>
        <dbReference type="ARBA" id="ARBA00022989"/>
    </source>
</evidence>
<feature type="transmembrane region" description="Helical" evidence="6">
    <location>
        <begin position="12"/>
        <end position="32"/>
    </location>
</feature>
<gene>
    <name evidence="7" type="primary">eamB</name>
    <name evidence="7" type="ORF">TRN7648_01863</name>
</gene>
<dbReference type="InterPro" id="IPR001123">
    <property type="entry name" value="LeuE-type"/>
</dbReference>
<evidence type="ECO:0000256" key="3">
    <source>
        <dbReference type="ARBA" id="ARBA00022692"/>
    </source>
</evidence>
<evidence type="ECO:0000256" key="6">
    <source>
        <dbReference type="SAM" id="Phobius"/>
    </source>
</evidence>
<feature type="transmembrane region" description="Helical" evidence="6">
    <location>
        <begin position="84"/>
        <end position="101"/>
    </location>
</feature>
<dbReference type="EMBL" id="CYSE01000003">
    <property type="protein sequence ID" value="CUH78226.1"/>
    <property type="molecule type" value="Genomic_DNA"/>
</dbReference>
<dbReference type="GO" id="GO:0033228">
    <property type="term" value="P:cysteine export across plasma membrane"/>
    <property type="evidence" value="ECO:0007669"/>
    <property type="project" value="TreeGrafter"/>
</dbReference>
<dbReference type="PANTHER" id="PTHR30086:SF20">
    <property type="entry name" value="ARGININE EXPORTER PROTEIN ARGO-RELATED"/>
    <property type="match status" value="1"/>
</dbReference>
<dbReference type="AlphaFoldDB" id="A0A0P1GRU3"/>
<dbReference type="GO" id="GO:0015171">
    <property type="term" value="F:amino acid transmembrane transporter activity"/>
    <property type="evidence" value="ECO:0007669"/>
    <property type="project" value="TreeGrafter"/>
</dbReference>
<dbReference type="Proteomes" id="UP000054935">
    <property type="component" value="Unassembled WGS sequence"/>
</dbReference>
<dbReference type="GO" id="GO:0005886">
    <property type="term" value="C:plasma membrane"/>
    <property type="evidence" value="ECO:0007669"/>
    <property type="project" value="UniProtKB-SubCell"/>
</dbReference>
<comment type="subcellular location">
    <subcellularLocation>
        <location evidence="1">Cell membrane</location>
        <topology evidence="1">Multi-pass membrane protein</topology>
    </subcellularLocation>
</comment>
<dbReference type="STRING" id="441103.TRN7648_01863"/>
<accession>A0A0P1GRU3</accession>
<protein>
    <submittedName>
        <fullName evidence="7">Cysteine/O-acetylserine efflux protein</fullName>
    </submittedName>
</protein>
<reference evidence="7 8" key="1">
    <citation type="submission" date="2015-09" db="EMBL/GenBank/DDBJ databases">
        <authorList>
            <consortium name="Swine Surveillance"/>
        </authorList>
    </citation>
    <scope>NUCLEOTIDE SEQUENCE [LARGE SCALE GENOMIC DNA]</scope>
    <source>
        <strain evidence="7 8">CECT 7648</strain>
    </source>
</reference>
<dbReference type="PANTHER" id="PTHR30086">
    <property type="entry name" value="ARGININE EXPORTER PROTEIN ARGO"/>
    <property type="match status" value="1"/>
</dbReference>
<keyword evidence="5 6" id="KW-0472">Membrane</keyword>
<dbReference type="Pfam" id="PF01810">
    <property type="entry name" value="LysE"/>
    <property type="match status" value="1"/>
</dbReference>
<name>A0A0P1GRU3_9RHOB</name>
<proteinExistence type="predicted"/>